<organism evidence="5 6">
    <name type="scientific">Promethearchaeum syntrophicum</name>
    <dbReference type="NCBI Taxonomy" id="2594042"/>
    <lineage>
        <taxon>Archaea</taxon>
        <taxon>Promethearchaeati</taxon>
        <taxon>Promethearchaeota</taxon>
        <taxon>Promethearchaeia</taxon>
        <taxon>Promethearchaeales</taxon>
        <taxon>Promethearchaeaceae</taxon>
        <taxon>Promethearchaeum</taxon>
    </lineage>
</organism>
<keyword evidence="2" id="KW-0408">Iron</keyword>
<evidence type="ECO:0000313" key="5">
    <source>
        <dbReference type="EMBL" id="QEE17553.1"/>
    </source>
</evidence>
<dbReference type="InterPro" id="IPR040086">
    <property type="entry name" value="MJ0683-like"/>
</dbReference>
<evidence type="ECO:0000256" key="2">
    <source>
        <dbReference type="ARBA" id="ARBA00023004"/>
    </source>
</evidence>
<name>A0A5B9DFJ0_9ARCH</name>
<dbReference type="RefSeq" id="WP_147664444.1">
    <property type="nucleotide sequence ID" value="NZ_CP042905.2"/>
</dbReference>
<dbReference type="PANTHER" id="PTHR43432">
    <property type="entry name" value="SLR0285 PROTEIN"/>
    <property type="match status" value="1"/>
</dbReference>
<evidence type="ECO:0000256" key="1">
    <source>
        <dbReference type="ARBA" id="ARBA00022723"/>
    </source>
</evidence>
<accession>A0A5B9DFJ0</accession>
<keyword evidence="6" id="KW-1185">Reference proteome</keyword>
<sequence>MKIEFREAKSIITKSNIPAIDYVINPYTGCQHGCIYCYAEFMKRFTNHKGDIWGKFLDIKSYPWEKIKPAKYNGKNILFSSVTDPYLPLEKKFENTRKILSSLKDTSARISILTKSQLVTRDIDLFKQFENIEVGVSLNTLDSDFARKIEPFASKPIDRLKALEEIHKEGIETYVFISPIFPKITDYQEIIQYSLKFTDYYRFENLNFRPHNVGRIYKLIKKTYPNYLPFYKSLRVDQSFWDLLEQDIENYCIDNSLQCKIAFHHGGFSKSKKKIS</sequence>
<dbReference type="SFLD" id="SFLDS00029">
    <property type="entry name" value="Radical_SAM"/>
    <property type="match status" value="1"/>
</dbReference>
<reference evidence="5 6" key="2">
    <citation type="journal article" date="2024" name="Int. J. Syst. Evol. Microbiol.">
        <title>Promethearchaeum syntrophicum gen. nov., sp. nov., an anaerobic, obligately syntrophic archaeon, the first isolate of the lineage 'Asgard' archaea, and proposal of the new archaeal phylum Promethearchaeota phyl. nov. and kingdom Promethearchaeati regn. nov.</title>
        <authorList>
            <person name="Imachi H."/>
            <person name="Nobu M.K."/>
            <person name="Kato S."/>
            <person name="Takaki Y."/>
            <person name="Miyazaki M."/>
            <person name="Miyata M."/>
            <person name="Ogawara M."/>
            <person name="Saito Y."/>
            <person name="Sakai S."/>
            <person name="Tahara Y.O."/>
            <person name="Takano Y."/>
            <person name="Tasumi E."/>
            <person name="Uematsu K."/>
            <person name="Yoshimura T."/>
            <person name="Itoh T."/>
            <person name="Ohkuma M."/>
            <person name="Takai K."/>
        </authorList>
    </citation>
    <scope>NUCLEOTIDE SEQUENCE [LARGE SCALE GENOMIC DNA]</scope>
    <source>
        <strain evidence="5 6">MK-D1</strain>
    </source>
</reference>
<evidence type="ECO:0000256" key="3">
    <source>
        <dbReference type="ARBA" id="ARBA00023014"/>
    </source>
</evidence>
<dbReference type="SFLD" id="SFLDG01084">
    <property type="entry name" value="Uncharacterised_Radical_SAM_Su"/>
    <property type="match status" value="1"/>
</dbReference>
<dbReference type="PROSITE" id="PS51918">
    <property type="entry name" value="RADICAL_SAM"/>
    <property type="match status" value="1"/>
</dbReference>
<dbReference type="Pfam" id="PF04055">
    <property type="entry name" value="Radical_SAM"/>
    <property type="match status" value="1"/>
</dbReference>
<evidence type="ECO:0000313" key="6">
    <source>
        <dbReference type="Proteomes" id="UP000321408"/>
    </source>
</evidence>
<dbReference type="InterPro" id="IPR007197">
    <property type="entry name" value="rSAM"/>
</dbReference>
<dbReference type="GO" id="GO:0051536">
    <property type="term" value="F:iron-sulfur cluster binding"/>
    <property type="evidence" value="ECO:0007669"/>
    <property type="project" value="UniProtKB-KW"/>
</dbReference>
<feature type="domain" description="Radical SAM core" evidence="4">
    <location>
        <begin position="15"/>
        <end position="254"/>
    </location>
</feature>
<reference evidence="5 6" key="1">
    <citation type="journal article" date="2020" name="Nature">
        <title>Isolation of an archaeon at the prokaryote-eukaryote interface.</title>
        <authorList>
            <person name="Imachi H."/>
            <person name="Nobu M.K."/>
            <person name="Nakahara N."/>
            <person name="Morono Y."/>
            <person name="Ogawara M."/>
            <person name="Takaki Y."/>
            <person name="Takano Y."/>
            <person name="Uematsu K."/>
            <person name="Ikuta T."/>
            <person name="Ito M."/>
            <person name="Matsui Y."/>
            <person name="Miyazaki M."/>
            <person name="Murata K."/>
            <person name="Saito Y."/>
            <person name="Sakai S."/>
            <person name="Song C."/>
            <person name="Tasumi E."/>
            <person name="Yamanaka Y."/>
            <person name="Yamaguchi T."/>
            <person name="Kamagata Y."/>
            <person name="Tamaki H."/>
            <person name="Takai K."/>
        </authorList>
    </citation>
    <scope>NUCLEOTIDE SEQUENCE [LARGE SCALE GENOMIC DNA]</scope>
    <source>
        <strain evidence="5 6">MK-D1</strain>
    </source>
</reference>
<dbReference type="KEGG" id="psyt:DSAG12_03390"/>
<dbReference type="Gene3D" id="3.80.30.30">
    <property type="match status" value="1"/>
</dbReference>
<dbReference type="GO" id="GO:0003824">
    <property type="term" value="F:catalytic activity"/>
    <property type="evidence" value="ECO:0007669"/>
    <property type="project" value="InterPro"/>
</dbReference>
<protein>
    <submittedName>
        <fullName evidence="5">Radical SAM protein</fullName>
    </submittedName>
</protein>
<dbReference type="OrthoDB" id="15538at2157"/>
<keyword evidence="1" id="KW-0479">Metal-binding</keyword>
<dbReference type="GeneID" id="41331360"/>
<dbReference type="EMBL" id="CP042905">
    <property type="protein sequence ID" value="QEE17553.1"/>
    <property type="molecule type" value="Genomic_DNA"/>
</dbReference>
<dbReference type="CDD" id="cd01335">
    <property type="entry name" value="Radical_SAM"/>
    <property type="match status" value="1"/>
</dbReference>
<gene>
    <name evidence="5" type="ORF">DSAG12_03390</name>
</gene>
<dbReference type="GO" id="GO:0046872">
    <property type="term" value="F:metal ion binding"/>
    <property type="evidence" value="ECO:0007669"/>
    <property type="project" value="UniProtKB-KW"/>
</dbReference>
<dbReference type="PANTHER" id="PTHR43432:SF6">
    <property type="entry name" value="RADICAL SAM CORE DOMAIN-CONTAINING PROTEIN"/>
    <property type="match status" value="1"/>
</dbReference>
<dbReference type="InterPro" id="IPR058240">
    <property type="entry name" value="rSAM_sf"/>
</dbReference>
<keyword evidence="3" id="KW-0411">Iron-sulfur</keyword>
<dbReference type="SUPFAM" id="SSF102114">
    <property type="entry name" value="Radical SAM enzymes"/>
    <property type="match status" value="1"/>
</dbReference>
<evidence type="ECO:0000259" key="4">
    <source>
        <dbReference type="PROSITE" id="PS51918"/>
    </source>
</evidence>
<dbReference type="AlphaFoldDB" id="A0A5B9DFJ0"/>
<proteinExistence type="predicted"/>
<dbReference type="Proteomes" id="UP000321408">
    <property type="component" value="Chromosome"/>
</dbReference>